<reference evidence="12 13" key="1">
    <citation type="submission" date="2016-09" db="EMBL/GenBank/DDBJ databases">
        <title>Genomic analysis reveals versatility of anaerobic energy metabolism of Geosporobacter ferrireducens IRF9 of phylum Firmicutes.</title>
        <authorList>
            <person name="Kim S.-J."/>
        </authorList>
    </citation>
    <scope>NUCLEOTIDE SEQUENCE [LARGE SCALE GENOMIC DNA]</scope>
    <source>
        <strain evidence="12 13">IRF9</strain>
    </source>
</reference>
<dbReference type="PANTHER" id="PTHR30352">
    <property type="entry name" value="PYRUVATE FORMATE-LYASE-ACTIVATING ENZYME"/>
    <property type="match status" value="1"/>
</dbReference>
<dbReference type="PROSITE" id="PS51918">
    <property type="entry name" value="RADICAL_SAM"/>
    <property type="match status" value="1"/>
</dbReference>
<dbReference type="PROSITE" id="PS00198">
    <property type="entry name" value="4FE4S_FER_1"/>
    <property type="match status" value="1"/>
</dbReference>
<dbReference type="SUPFAM" id="SSF102114">
    <property type="entry name" value="Radical SAM enzymes"/>
    <property type="match status" value="1"/>
</dbReference>
<dbReference type="InterPro" id="IPR058240">
    <property type="entry name" value="rSAM_sf"/>
</dbReference>
<dbReference type="InterPro" id="IPR007197">
    <property type="entry name" value="rSAM"/>
</dbReference>
<evidence type="ECO:0000256" key="1">
    <source>
        <dbReference type="ARBA" id="ARBA00001966"/>
    </source>
</evidence>
<dbReference type="GO" id="GO:0016491">
    <property type="term" value="F:oxidoreductase activity"/>
    <property type="evidence" value="ECO:0007669"/>
    <property type="project" value="UniProtKB-KW"/>
</dbReference>
<dbReference type="InterPro" id="IPR017900">
    <property type="entry name" value="4Fe4S_Fe_S_CS"/>
</dbReference>
<dbReference type="InterPro" id="IPR034457">
    <property type="entry name" value="Organic_radical-activating"/>
</dbReference>
<dbReference type="STRING" id="1424294.Gferi_08610"/>
<comment type="cofactor">
    <cofactor evidence="1">
        <name>[4Fe-4S] cluster</name>
        <dbReference type="ChEBI" id="CHEBI:49883"/>
    </cofactor>
</comment>
<evidence type="ECO:0000256" key="2">
    <source>
        <dbReference type="ARBA" id="ARBA00009777"/>
    </source>
</evidence>
<dbReference type="InterPro" id="IPR013785">
    <property type="entry name" value="Aldolase_TIM"/>
</dbReference>
<feature type="domain" description="4Fe-4S ferredoxin-type" evidence="10">
    <location>
        <begin position="34"/>
        <end position="66"/>
    </location>
</feature>
<dbReference type="PIRSF" id="PIRSF000371">
    <property type="entry name" value="PFL_act_enz"/>
    <property type="match status" value="1"/>
</dbReference>
<dbReference type="PANTHER" id="PTHR30352:SF13">
    <property type="entry name" value="GLYCYL-RADICAL ENZYME ACTIVATING ENZYME YJJW-RELATED"/>
    <property type="match status" value="1"/>
</dbReference>
<comment type="similarity">
    <text evidence="2">Belongs to the organic radical-activating enzymes family.</text>
</comment>
<dbReference type="KEGG" id="gfe:Gferi_08610"/>
<keyword evidence="3" id="KW-0004">4Fe-4S</keyword>
<dbReference type="GO" id="GO:0051539">
    <property type="term" value="F:4 iron, 4 sulfur cluster binding"/>
    <property type="evidence" value="ECO:0007669"/>
    <property type="project" value="UniProtKB-KW"/>
</dbReference>
<dbReference type="InterPro" id="IPR023912">
    <property type="entry name" value="YjjW_bact"/>
</dbReference>
<dbReference type="SFLD" id="SFLDG01118">
    <property type="entry name" value="activating_enzymes__group_2"/>
    <property type="match status" value="1"/>
</dbReference>
<evidence type="ECO:0000256" key="4">
    <source>
        <dbReference type="ARBA" id="ARBA00022691"/>
    </source>
</evidence>
<keyword evidence="7" id="KW-0408">Iron</keyword>
<dbReference type="PROSITE" id="PS01087">
    <property type="entry name" value="RADICAL_ACTIVATING"/>
    <property type="match status" value="1"/>
</dbReference>
<evidence type="ECO:0000256" key="7">
    <source>
        <dbReference type="ARBA" id="ARBA00023004"/>
    </source>
</evidence>
<dbReference type="NCBIfam" id="TIGR04041">
    <property type="entry name" value="activase_YjjW"/>
    <property type="match status" value="1"/>
</dbReference>
<dbReference type="RefSeq" id="WP_069975527.1">
    <property type="nucleotide sequence ID" value="NZ_CP017269.1"/>
</dbReference>
<evidence type="ECO:0000259" key="10">
    <source>
        <dbReference type="PROSITE" id="PS51379"/>
    </source>
</evidence>
<dbReference type="Pfam" id="PF04055">
    <property type="entry name" value="Radical_SAM"/>
    <property type="match status" value="1"/>
</dbReference>
<keyword evidence="13" id="KW-1185">Reference proteome</keyword>
<dbReference type="EMBL" id="CP017269">
    <property type="protein sequence ID" value="AOT69633.1"/>
    <property type="molecule type" value="Genomic_DNA"/>
</dbReference>
<evidence type="ECO:0000256" key="6">
    <source>
        <dbReference type="ARBA" id="ARBA00023002"/>
    </source>
</evidence>
<proteinExistence type="inferred from homology"/>
<dbReference type="GO" id="GO:0046872">
    <property type="term" value="F:metal ion binding"/>
    <property type="evidence" value="ECO:0007669"/>
    <property type="project" value="UniProtKB-KW"/>
</dbReference>
<evidence type="ECO:0000256" key="9">
    <source>
        <dbReference type="ARBA" id="ARBA00047365"/>
    </source>
</evidence>
<dbReference type="InterPro" id="IPR012839">
    <property type="entry name" value="Organic_radical_activase"/>
</dbReference>
<accession>A0A1D8GFF7</accession>
<feature type="domain" description="Radical SAM core" evidence="11">
    <location>
        <begin position="16"/>
        <end position="277"/>
    </location>
</feature>
<name>A0A1D8GFF7_9FIRM</name>
<evidence type="ECO:0000259" key="11">
    <source>
        <dbReference type="PROSITE" id="PS51918"/>
    </source>
</evidence>
<keyword evidence="5" id="KW-0479">Metal-binding</keyword>
<keyword evidence="4" id="KW-0949">S-adenosyl-L-methionine</keyword>
<comment type="catalytic activity">
    <reaction evidence="9">
        <text>glycyl-[protein] + reduced [flavodoxin] + S-adenosyl-L-methionine = glycin-2-yl radical-[protein] + semiquinone [flavodoxin] + 5'-deoxyadenosine + L-methionine + H(+)</text>
        <dbReference type="Rhea" id="RHEA:61976"/>
        <dbReference type="Rhea" id="RHEA-COMP:10622"/>
        <dbReference type="Rhea" id="RHEA-COMP:14480"/>
        <dbReference type="Rhea" id="RHEA-COMP:15993"/>
        <dbReference type="Rhea" id="RHEA-COMP:15994"/>
        <dbReference type="ChEBI" id="CHEBI:15378"/>
        <dbReference type="ChEBI" id="CHEBI:17319"/>
        <dbReference type="ChEBI" id="CHEBI:29947"/>
        <dbReference type="ChEBI" id="CHEBI:32722"/>
        <dbReference type="ChEBI" id="CHEBI:57618"/>
        <dbReference type="ChEBI" id="CHEBI:57844"/>
        <dbReference type="ChEBI" id="CHEBI:59789"/>
        <dbReference type="ChEBI" id="CHEBI:140311"/>
    </reaction>
</comment>
<feature type="domain" description="4Fe-4S ferredoxin-type" evidence="10">
    <location>
        <begin position="67"/>
        <end position="95"/>
    </location>
</feature>
<dbReference type="InterPro" id="IPR001989">
    <property type="entry name" value="Radical_activat_CS"/>
</dbReference>
<dbReference type="CDD" id="cd01335">
    <property type="entry name" value="Radical_SAM"/>
    <property type="match status" value="1"/>
</dbReference>
<dbReference type="SFLD" id="SFLDG01066">
    <property type="entry name" value="organic_radical-activating_enz"/>
    <property type="match status" value="1"/>
</dbReference>
<dbReference type="Gene3D" id="3.30.70.20">
    <property type="match status" value="1"/>
</dbReference>
<dbReference type="OrthoDB" id="9782387at2"/>
<sequence length="279" mass="31050">MKPRAVVNKIIPFSNVDGPGNRLAVFLQGCNINCVYCHNPETIKHCNHCGICINHCPTKAIKLAEDKVTYEEGLCIGCDQCIKICGFSASPRTKEYTVEALYEVIEGYAPFIRGITVSGGEPTLQADFIAALFKRVKGLNLSCFVDTNGFFDRGTIKELITVTDQFMIDIKAIDKIAALCGREDQQHLENLQYLLSLHKVYEVRTVIALEMVDIENTLGTVAKILRNYPSVAYKLISVHTTGLTPIQKENIKNKIPSQAYMEELKAYVTTLGVKKVEIV</sequence>
<evidence type="ECO:0000256" key="3">
    <source>
        <dbReference type="ARBA" id="ARBA00022485"/>
    </source>
</evidence>
<dbReference type="AlphaFoldDB" id="A0A1D8GFF7"/>
<dbReference type="Gene3D" id="3.20.20.70">
    <property type="entry name" value="Aldolase class I"/>
    <property type="match status" value="1"/>
</dbReference>
<keyword evidence="6" id="KW-0560">Oxidoreductase</keyword>
<evidence type="ECO:0000256" key="5">
    <source>
        <dbReference type="ARBA" id="ARBA00022723"/>
    </source>
</evidence>
<dbReference type="SFLD" id="SFLDF00392">
    <property type="entry name" value="YjjI_activase"/>
    <property type="match status" value="1"/>
</dbReference>
<gene>
    <name evidence="12" type="ORF">Gferi_08610</name>
</gene>
<protein>
    <recommendedName>
        <fullName evidence="14">YjjW family glycine radical enzyme activase</fullName>
    </recommendedName>
</protein>
<keyword evidence="8" id="KW-0411">Iron-sulfur</keyword>
<dbReference type="Proteomes" id="UP000095743">
    <property type="component" value="Chromosome"/>
</dbReference>
<dbReference type="SUPFAM" id="SSF54862">
    <property type="entry name" value="4Fe-4S ferredoxins"/>
    <property type="match status" value="1"/>
</dbReference>
<evidence type="ECO:0000256" key="8">
    <source>
        <dbReference type="ARBA" id="ARBA00023014"/>
    </source>
</evidence>
<evidence type="ECO:0000313" key="12">
    <source>
        <dbReference type="EMBL" id="AOT69633.1"/>
    </source>
</evidence>
<dbReference type="SFLD" id="SFLDS00029">
    <property type="entry name" value="Radical_SAM"/>
    <property type="match status" value="1"/>
</dbReference>
<dbReference type="InterPro" id="IPR017896">
    <property type="entry name" value="4Fe4S_Fe-S-bd"/>
</dbReference>
<organism evidence="12 13">
    <name type="scientific">Geosporobacter ferrireducens</name>
    <dbReference type="NCBI Taxonomy" id="1424294"/>
    <lineage>
        <taxon>Bacteria</taxon>
        <taxon>Bacillati</taxon>
        <taxon>Bacillota</taxon>
        <taxon>Clostridia</taxon>
        <taxon>Peptostreptococcales</taxon>
        <taxon>Thermotaleaceae</taxon>
        <taxon>Geosporobacter</taxon>
    </lineage>
</organism>
<dbReference type="PROSITE" id="PS51379">
    <property type="entry name" value="4FE4S_FER_2"/>
    <property type="match status" value="2"/>
</dbReference>
<evidence type="ECO:0000313" key="13">
    <source>
        <dbReference type="Proteomes" id="UP000095743"/>
    </source>
</evidence>
<dbReference type="InterPro" id="IPR040074">
    <property type="entry name" value="BssD/PflA/YjjW"/>
</dbReference>
<dbReference type="Pfam" id="PF00037">
    <property type="entry name" value="Fer4"/>
    <property type="match status" value="1"/>
</dbReference>
<evidence type="ECO:0008006" key="14">
    <source>
        <dbReference type="Google" id="ProtNLM"/>
    </source>
</evidence>